<proteinExistence type="predicted"/>
<comment type="caution">
    <text evidence="2">The sequence shown here is derived from an EMBL/GenBank/DDBJ whole genome shotgun (WGS) entry which is preliminary data.</text>
</comment>
<feature type="domain" description="ParE-like toxin" evidence="1">
    <location>
        <begin position="19"/>
        <end position="86"/>
    </location>
</feature>
<organism evidence="2 3">
    <name type="scientific">Aphanothece sacrum FPU1</name>
    <dbReference type="NCBI Taxonomy" id="1920663"/>
    <lineage>
        <taxon>Bacteria</taxon>
        <taxon>Bacillati</taxon>
        <taxon>Cyanobacteriota</taxon>
        <taxon>Cyanophyceae</taxon>
        <taxon>Oscillatoriophycideae</taxon>
        <taxon>Chroococcales</taxon>
        <taxon>Aphanothecaceae</taxon>
        <taxon>Aphanothece</taxon>
    </lineage>
</organism>
<gene>
    <name evidence="2" type="ORF">AsFPU1_2246</name>
</gene>
<dbReference type="AlphaFoldDB" id="A0A401IHY4"/>
<protein>
    <recommendedName>
        <fullName evidence="1">ParE-like toxin domain-containing protein</fullName>
    </recommendedName>
</protein>
<evidence type="ECO:0000259" key="1">
    <source>
        <dbReference type="Pfam" id="PF24732"/>
    </source>
</evidence>
<reference evidence="3" key="1">
    <citation type="submission" date="2017-05" db="EMBL/GenBank/DDBJ databases">
        <title>Physiological properties and genetic analysis related to exopolysaccharide production of fresh-water unicellular cyanobacterium Aphanothece sacrum, Suizenji Nori, that has been cultured as a food source in Japan.</title>
        <authorList>
            <person name="Kanesaki Y."/>
            <person name="Yoshikawa S."/>
            <person name="Ohki K."/>
        </authorList>
    </citation>
    <scope>NUCLEOTIDE SEQUENCE [LARGE SCALE GENOMIC DNA]</scope>
    <source>
        <strain evidence="3">FPU1</strain>
    </source>
</reference>
<sequence>MRSSRTRDFRQNFAELPPRIKETAKKNYELWQQNPFHPSLEFKEVKPKENIWSVRIGIGWRAVGVMKADEQKIVWFWVGSHAEYDKLLGKK</sequence>
<name>A0A401IHY4_APHSA</name>
<keyword evidence="3" id="KW-1185">Reference proteome</keyword>
<dbReference type="SUPFAM" id="SSF143011">
    <property type="entry name" value="RelE-like"/>
    <property type="match status" value="1"/>
</dbReference>
<evidence type="ECO:0000313" key="3">
    <source>
        <dbReference type="Proteomes" id="UP000287247"/>
    </source>
</evidence>
<dbReference type="Gene3D" id="3.30.2310.20">
    <property type="entry name" value="RelE-like"/>
    <property type="match status" value="1"/>
</dbReference>
<dbReference type="InterPro" id="IPR056925">
    <property type="entry name" value="ParE-like"/>
</dbReference>
<evidence type="ECO:0000313" key="2">
    <source>
        <dbReference type="EMBL" id="GBF80839.1"/>
    </source>
</evidence>
<dbReference type="Pfam" id="PF24732">
    <property type="entry name" value="ParE_like"/>
    <property type="match status" value="1"/>
</dbReference>
<dbReference type="RefSeq" id="WP_124975584.1">
    <property type="nucleotide sequence ID" value="NZ_BDQK01000013.1"/>
</dbReference>
<dbReference type="EMBL" id="BDQK01000013">
    <property type="protein sequence ID" value="GBF80839.1"/>
    <property type="molecule type" value="Genomic_DNA"/>
</dbReference>
<dbReference type="Proteomes" id="UP000287247">
    <property type="component" value="Unassembled WGS sequence"/>
</dbReference>
<dbReference type="OrthoDB" id="129742at2"/>
<dbReference type="InterPro" id="IPR035093">
    <property type="entry name" value="RelE/ParE_toxin_dom_sf"/>
</dbReference>
<accession>A0A401IHY4</accession>